<feature type="transmembrane region" description="Helical" evidence="10">
    <location>
        <begin position="348"/>
        <end position="368"/>
    </location>
</feature>
<keyword evidence="7 10" id="KW-1133">Transmembrane helix</keyword>
<dbReference type="InterPro" id="IPR004840">
    <property type="entry name" value="Amino_acid_permease_CS"/>
</dbReference>
<feature type="transmembrane region" description="Helical" evidence="10">
    <location>
        <begin position="175"/>
        <end position="196"/>
    </location>
</feature>
<evidence type="ECO:0000259" key="11">
    <source>
        <dbReference type="Pfam" id="PF00324"/>
    </source>
</evidence>
<feature type="transmembrane region" description="Helical" evidence="10">
    <location>
        <begin position="374"/>
        <end position="398"/>
    </location>
</feature>
<feature type="transmembrane region" description="Helical" evidence="10">
    <location>
        <begin position="216"/>
        <end position="238"/>
    </location>
</feature>
<evidence type="ECO:0000256" key="4">
    <source>
        <dbReference type="ARBA" id="ARBA00022475"/>
    </source>
</evidence>
<feature type="transmembrane region" description="Helical" evidence="10">
    <location>
        <begin position="142"/>
        <end position="163"/>
    </location>
</feature>
<evidence type="ECO:0000256" key="1">
    <source>
        <dbReference type="ARBA" id="ARBA00004651"/>
    </source>
</evidence>
<protein>
    <submittedName>
        <fullName evidence="12">L-asparagine transporter-like permease</fullName>
    </submittedName>
</protein>
<comment type="caution">
    <text evidence="12">The sequence shown here is derived from an EMBL/GenBank/DDBJ whole genome shotgun (WGS) entry which is preliminary data.</text>
</comment>
<organism evidence="12 13">
    <name type="scientific">Streptomyces zagrosensis</name>
    <dbReference type="NCBI Taxonomy" id="1042984"/>
    <lineage>
        <taxon>Bacteria</taxon>
        <taxon>Bacillati</taxon>
        <taxon>Actinomycetota</taxon>
        <taxon>Actinomycetes</taxon>
        <taxon>Kitasatosporales</taxon>
        <taxon>Streptomycetaceae</taxon>
        <taxon>Streptomyces</taxon>
    </lineage>
</organism>
<evidence type="ECO:0000256" key="9">
    <source>
        <dbReference type="SAM" id="MobiDB-lite"/>
    </source>
</evidence>
<feature type="transmembrane region" description="Helical" evidence="10">
    <location>
        <begin position="419"/>
        <end position="439"/>
    </location>
</feature>
<keyword evidence="3" id="KW-0813">Transport</keyword>
<dbReference type="GO" id="GO:0055085">
    <property type="term" value="P:transmembrane transport"/>
    <property type="evidence" value="ECO:0007669"/>
    <property type="project" value="InterPro"/>
</dbReference>
<evidence type="ECO:0000256" key="10">
    <source>
        <dbReference type="SAM" id="Phobius"/>
    </source>
</evidence>
<dbReference type="InterPro" id="IPR004841">
    <property type="entry name" value="AA-permease/SLC12A_dom"/>
</dbReference>
<comment type="subcellular location">
    <subcellularLocation>
        <location evidence="1">Cell membrane</location>
        <topology evidence="1">Multi-pass membrane protein</topology>
    </subcellularLocation>
</comment>
<dbReference type="Proteomes" id="UP000588098">
    <property type="component" value="Unassembled WGS sequence"/>
</dbReference>
<evidence type="ECO:0000313" key="12">
    <source>
        <dbReference type="EMBL" id="MBB5935206.1"/>
    </source>
</evidence>
<dbReference type="FunFam" id="1.20.1740.10:FF:000001">
    <property type="entry name" value="Amino acid permease"/>
    <property type="match status" value="1"/>
</dbReference>
<evidence type="ECO:0000256" key="7">
    <source>
        <dbReference type="ARBA" id="ARBA00022989"/>
    </source>
</evidence>
<feature type="domain" description="Amino acid permease/ SLC12A" evidence="11">
    <location>
        <begin position="34"/>
        <end position="466"/>
    </location>
</feature>
<dbReference type="RefSeq" id="WP_246494462.1">
    <property type="nucleotide sequence ID" value="NZ_JACHJL010000004.1"/>
</dbReference>
<feature type="transmembrane region" description="Helical" evidence="10">
    <location>
        <begin position="291"/>
        <end position="316"/>
    </location>
</feature>
<feature type="region of interest" description="Disordered" evidence="9">
    <location>
        <begin position="486"/>
        <end position="539"/>
    </location>
</feature>
<dbReference type="Pfam" id="PF00324">
    <property type="entry name" value="AA_permease"/>
    <property type="match status" value="1"/>
</dbReference>
<feature type="transmembrane region" description="Helical" evidence="10">
    <location>
        <begin position="100"/>
        <end position="122"/>
    </location>
</feature>
<reference evidence="12 13" key="1">
    <citation type="submission" date="2020-08" db="EMBL/GenBank/DDBJ databases">
        <title>Genomic Encyclopedia of Type Strains, Phase III (KMG-III): the genomes of soil and plant-associated and newly described type strains.</title>
        <authorList>
            <person name="Whitman W."/>
        </authorList>
    </citation>
    <scope>NUCLEOTIDE SEQUENCE [LARGE SCALE GENOMIC DNA]</scope>
    <source>
        <strain evidence="12 13">CECT 8305</strain>
    </source>
</reference>
<dbReference type="PIRSF" id="PIRSF006060">
    <property type="entry name" value="AA_transporter"/>
    <property type="match status" value="1"/>
</dbReference>
<proteinExistence type="inferred from homology"/>
<evidence type="ECO:0000256" key="5">
    <source>
        <dbReference type="ARBA" id="ARBA00022692"/>
    </source>
</evidence>
<keyword evidence="8 10" id="KW-0472">Membrane</keyword>
<dbReference type="Gene3D" id="1.20.1740.10">
    <property type="entry name" value="Amino acid/polyamine transporter I"/>
    <property type="match status" value="1"/>
</dbReference>
<feature type="transmembrane region" description="Helical" evidence="10">
    <location>
        <begin position="259"/>
        <end position="279"/>
    </location>
</feature>
<feature type="compositionally biased region" description="Low complexity" evidence="9">
    <location>
        <begin position="504"/>
        <end position="539"/>
    </location>
</feature>
<evidence type="ECO:0000256" key="2">
    <source>
        <dbReference type="ARBA" id="ARBA00008583"/>
    </source>
</evidence>
<dbReference type="AlphaFoldDB" id="A0A7W9UYC8"/>
<evidence type="ECO:0000256" key="8">
    <source>
        <dbReference type="ARBA" id="ARBA00023136"/>
    </source>
</evidence>
<feature type="region of interest" description="Disordered" evidence="9">
    <location>
        <begin position="1"/>
        <end position="24"/>
    </location>
</feature>
<keyword evidence="4" id="KW-1003">Cell membrane</keyword>
<accession>A0A7W9UYC8</accession>
<dbReference type="GO" id="GO:0006865">
    <property type="term" value="P:amino acid transport"/>
    <property type="evidence" value="ECO:0007669"/>
    <property type="project" value="UniProtKB-KW"/>
</dbReference>
<dbReference type="GO" id="GO:0005886">
    <property type="term" value="C:plasma membrane"/>
    <property type="evidence" value="ECO:0007669"/>
    <property type="project" value="UniProtKB-SubCell"/>
</dbReference>
<dbReference type="PANTHER" id="PTHR43495">
    <property type="entry name" value="GABA PERMEASE"/>
    <property type="match status" value="1"/>
</dbReference>
<evidence type="ECO:0000256" key="6">
    <source>
        <dbReference type="ARBA" id="ARBA00022970"/>
    </source>
</evidence>
<sequence>MTSAQVDTRNDDSGEATGVAPNEGYQRGLGSRQIQMIAIGGAIGTGLFLGAGKAITKAGPSLILAYAVAGLVIFFIMRALGELLMYRPVSGSFSEYAREFLGPFFGFVTGWTYWLFWVVTGITEVTAAAKYTQYWWEDIPQWVSALVFTVVLFGANLISVKLFGELEFWFSMIKVTAILGMILIGFGVITLGFSDAGDTASFTLLWSDGGFFPKGIGGTLMTLQIVMFAFLAVELVGVTAGESVNPKKTLPKAINTVPWRIAVFYLGALIIILSVVSWTEFVPDTSPFVAAFAKIGLPAGAGIVNFVVLTAALSSCNSGMYSTGRMLRDLALNGQGPKFFSRLTKNGLPLLGTSVSAALMMVGVWINYEWPSKAFDYVVSFATISGMWAWIMILCSQLRYRAKADRGELPQSTFRAPGAPYTSIFALCFIGMVIVLMGFDEDSRVSLYAAPVWAAVLIIGYFVLKARNPQAFARKDYSMAAATADWGDEEPPLSLGKTDKATEAAEAAAAPGSTKPDGPTGSAGSAGSAGDSDSQGTKD</sequence>
<dbReference type="PANTHER" id="PTHR43495:SF1">
    <property type="entry name" value="L-ASPARAGINE PERMEASE"/>
    <property type="match status" value="1"/>
</dbReference>
<evidence type="ECO:0000313" key="13">
    <source>
        <dbReference type="Proteomes" id="UP000588098"/>
    </source>
</evidence>
<name>A0A7W9UYC8_9ACTN</name>
<gene>
    <name evidence="12" type="ORF">FHS42_002256</name>
</gene>
<feature type="transmembrane region" description="Helical" evidence="10">
    <location>
        <begin position="61"/>
        <end position="80"/>
    </location>
</feature>
<feature type="transmembrane region" description="Helical" evidence="10">
    <location>
        <begin position="36"/>
        <end position="55"/>
    </location>
</feature>
<feature type="transmembrane region" description="Helical" evidence="10">
    <location>
        <begin position="445"/>
        <end position="464"/>
    </location>
</feature>
<keyword evidence="5 10" id="KW-0812">Transmembrane</keyword>
<keyword evidence="13" id="KW-1185">Reference proteome</keyword>
<dbReference type="PROSITE" id="PS00218">
    <property type="entry name" value="AMINO_ACID_PERMEASE_1"/>
    <property type="match status" value="1"/>
</dbReference>
<keyword evidence="6" id="KW-0029">Amino-acid transport</keyword>
<evidence type="ECO:0000256" key="3">
    <source>
        <dbReference type="ARBA" id="ARBA00022448"/>
    </source>
</evidence>
<dbReference type="EMBL" id="JACHJL010000004">
    <property type="protein sequence ID" value="MBB5935206.1"/>
    <property type="molecule type" value="Genomic_DNA"/>
</dbReference>
<comment type="similarity">
    <text evidence="2">Belongs to the amino acid-polyamine-organocation (APC) superfamily. Amino acid transporter (AAT) (TC 2.A.3.1) family.</text>
</comment>